<reference evidence="3 4" key="1">
    <citation type="submission" date="2024-02" db="EMBL/GenBank/DDBJ databases">
        <title>Janibacter sp. nov., isolated from gut of marine sandworm.</title>
        <authorList>
            <person name="Kim B."/>
            <person name="Jun M.O."/>
            <person name="Shin N.-R."/>
        </authorList>
    </citation>
    <scope>NUCLEOTIDE SEQUENCE [LARGE SCALE GENOMIC DNA]</scope>
    <source>
        <strain evidence="3 4">A1S7</strain>
    </source>
</reference>
<sequence length="867" mass="93600">MSVSAPGDLGRPSPLDEYRDEVTVTEGIDEVVTLDGVREAAGPLAGTIDAGGLPGMLAARAASRRFVEDEGITYGAGIPPDDDEVTEGRRVPTEPRTWELDPLPLTLGATEWAKLEQGVRQRAALLDGILTDLTGEQRLVRDGILPGTAVYGHEGWLPQADGIRVPGPRQLVMPAMDLARDRTGTWRVFADRTQAPSGAGYALANRRITARVLPDLHRSVDLARLRGFFYQVHKALMATAPQSDDVPRIVILTPGALSDTAYDEALQSTVLGVPVVESEDLVSRDGRIWMRTTNGLSPVDVIMRRVDGGAIDQLDLRGDSRLGLPGMVEAARLGHVSLVNPISSGVLENPALIPYLPAICRHLLDEDLLLQSTQTWWAGEPTHLSHIVTNLSSLVVKPASRGDGAAGGNAVFGWEITAAEREELALRIQGEPWKWTAQDPLTMSTAPVVTAGGLEPRHVVLRTFAVADEDDYAVMPGGLGRVAVRPESGAISSLTGAMSKDVWVRDDTRTEDEGEGLAVPSPFAGAAALASAAPPPRVAADLYWMGRYSERAEFAARLLRVADNLVDDHAARPGTTGHTAMLALLEAVTSVVASRPGFVGEDARERREDPLPHLRALTLDPRVVGSVAFSTHHAVIAAQAVRETLSVDTWLVMSRLERTLRHAVPDDDLQELLMETIEGLLALAGIGVESLIRDPTWAFADAGKRVERAQQTIRLITSVLAVERAPVVEGTTTESALLAAESVITYRRRLTSGLGGLSPLQAAVDLLLRDGANPRSVGFQVGRLVEDLELLEDESVLPWVRDLAERIAGVDLDELFADGRRPLSRVLTGIGADLRQVHRTLDETYFQRKAEGRSVQWMQWSSGEGSW</sequence>
<dbReference type="PANTHER" id="PTHR34595">
    <property type="entry name" value="BLR5612 PROTEIN"/>
    <property type="match status" value="1"/>
</dbReference>
<dbReference type="Proteomes" id="UP001382727">
    <property type="component" value="Chromosome"/>
</dbReference>
<dbReference type="InterPro" id="IPR051680">
    <property type="entry name" value="ATP-dep_Glu-Cys_Ligase-2"/>
</dbReference>
<dbReference type="InterPro" id="IPR007296">
    <property type="entry name" value="DUF403"/>
</dbReference>
<dbReference type="Gene3D" id="3.40.50.11290">
    <property type="match status" value="1"/>
</dbReference>
<evidence type="ECO:0000313" key="4">
    <source>
        <dbReference type="Proteomes" id="UP001382727"/>
    </source>
</evidence>
<dbReference type="Gene3D" id="3.30.1490.270">
    <property type="match status" value="1"/>
</dbReference>
<dbReference type="Pfam" id="PF04168">
    <property type="entry name" value="Alpha-E"/>
    <property type="match status" value="1"/>
</dbReference>
<feature type="domain" description="Circularly permuted ATP-grasp type 2" evidence="2">
    <location>
        <begin position="104"/>
        <end position="483"/>
    </location>
</feature>
<feature type="domain" description="DUF403" evidence="1">
    <location>
        <begin position="536"/>
        <end position="846"/>
    </location>
</feature>
<accession>A0ABZ2MHH0</accession>
<evidence type="ECO:0000259" key="1">
    <source>
        <dbReference type="Pfam" id="PF04168"/>
    </source>
</evidence>
<dbReference type="PANTHER" id="PTHR34595:SF2">
    <property type="entry name" value="BLR2978 PROTEIN"/>
    <property type="match status" value="1"/>
</dbReference>
<keyword evidence="4" id="KW-1185">Reference proteome</keyword>
<name>A0ABZ2MHH0_9MICO</name>
<evidence type="ECO:0000313" key="3">
    <source>
        <dbReference type="EMBL" id="WXB76514.1"/>
    </source>
</evidence>
<proteinExistence type="predicted"/>
<dbReference type="SUPFAM" id="SSF56059">
    <property type="entry name" value="Glutathione synthetase ATP-binding domain-like"/>
    <property type="match status" value="1"/>
</dbReference>
<protein>
    <submittedName>
        <fullName evidence="3">Circularly permuted type 2 ATP-grasp protein</fullName>
    </submittedName>
</protein>
<organism evidence="3 4">
    <name type="scientific">Janibacter alittae</name>
    <dbReference type="NCBI Taxonomy" id="3115209"/>
    <lineage>
        <taxon>Bacteria</taxon>
        <taxon>Bacillati</taxon>
        <taxon>Actinomycetota</taxon>
        <taxon>Actinomycetes</taxon>
        <taxon>Micrococcales</taxon>
        <taxon>Intrasporangiaceae</taxon>
        <taxon>Janibacter</taxon>
    </lineage>
</organism>
<evidence type="ECO:0000259" key="2">
    <source>
        <dbReference type="Pfam" id="PF14403"/>
    </source>
</evidence>
<dbReference type="EMBL" id="CP144913">
    <property type="protein sequence ID" value="WXB76514.1"/>
    <property type="molecule type" value="Genomic_DNA"/>
</dbReference>
<dbReference type="RefSeq" id="WP_338749563.1">
    <property type="nucleotide sequence ID" value="NZ_CP144913.1"/>
</dbReference>
<dbReference type="Pfam" id="PF14403">
    <property type="entry name" value="CP_ATPgrasp_2"/>
    <property type="match status" value="1"/>
</dbReference>
<dbReference type="InterPro" id="IPR025841">
    <property type="entry name" value="CP_ATPgrasp_2"/>
</dbReference>
<gene>
    <name evidence="3" type="ORF">V1351_00215</name>
</gene>